<protein>
    <submittedName>
        <fullName evidence="1">Uncharacterized protein</fullName>
    </submittedName>
</protein>
<dbReference type="AlphaFoldDB" id="A0A0A9TB55"/>
<name>A0A0A9TB55_ARUDO</name>
<reference evidence="1" key="2">
    <citation type="journal article" date="2015" name="Data Brief">
        <title>Shoot transcriptome of the giant reed, Arundo donax.</title>
        <authorList>
            <person name="Barrero R.A."/>
            <person name="Guerrero F.D."/>
            <person name="Moolhuijzen P."/>
            <person name="Goolsby J.A."/>
            <person name="Tidwell J."/>
            <person name="Bellgard S.E."/>
            <person name="Bellgard M.I."/>
        </authorList>
    </citation>
    <scope>NUCLEOTIDE SEQUENCE</scope>
    <source>
        <tissue evidence="1">Shoot tissue taken approximately 20 cm above the soil surface</tissue>
    </source>
</reference>
<reference evidence="1" key="1">
    <citation type="submission" date="2014-09" db="EMBL/GenBank/DDBJ databases">
        <authorList>
            <person name="Magalhaes I.L.F."/>
            <person name="Oliveira U."/>
            <person name="Santos F.R."/>
            <person name="Vidigal T.H.D.A."/>
            <person name="Brescovit A.D."/>
            <person name="Santos A.J."/>
        </authorList>
    </citation>
    <scope>NUCLEOTIDE SEQUENCE</scope>
    <source>
        <tissue evidence="1">Shoot tissue taken approximately 20 cm above the soil surface</tissue>
    </source>
</reference>
<evidence type="ECO:0000313" key="1">
    <source>
        <dbReference type="EMBL" id="JAD54568.1"/>
    </source>
</evidence>
<sequence length="69" mass="7838">MGKIITFPNANPTCPMAPLYSHVTHARSAPHARTKQCKMMRHTRGLLNCDALEMQNATQNQIFYMVGYE</sequence>
<organism evidence="1">
    <name type="scientific">Arundo donax</name>
    <name type="common">Giant reed</name>
    <name type="synonym">Donax arundinaceus</name>
    <dbReference type="NCBI Taxonomy" id="35708"/>
    <lineage>
        <taxon>Eukaryota</taxon>
        <taxon>Viridiplantae</taxon>
        <taxon>Streptophyta</taxon>
        <taxon>Embryophyta</taxon>
        <taxon>Tracheophyta</taxon>
        <taxon>Spermatophyta</taxon>
        <taxon>Magnoliopsida</taxon>
        <taxon>Liliopsida</taxon>
        <taxon>Poales</taxon>
        <taxon>Poaceae</taxon>
        <taxon>PACMAD clade</taxon>
        <taxon>Arundinoideae</taxon>
        <taxon>Arundineae</taxon>
        <taxon>Arundo</taxon>
    </lineage>
</organism>
<accession>A0A0A9TB55</accession>
<dbReference type="EMBL" id="GBRH01243327">
    <property type="protein sequence ID" value="JAD54568.1"/>
    <property type="molecule type" value="Transcribed_RNA"/>
</dbReference>
<proteinExistence type="predicted"/>